<feature type="domain" description="Helix-hairpin-helix DNA-binding motif class 1" evidence="9">
    <location>
        <begin position="91"/>
        <end position="110"/>
    </location>
</feature>
<dbReference type="GO" id="GO:0008270">
    <property type="term" value="F:zinc ion binding"/>
    <property type="evidence" value="ECO:0007669"/>
    <property type="project" value="TreeGrafter"/>
</dbReference>
<dbReference type="Gene3D" id="1.10.150.110">
    <property type="entry name" value="DNA polymerase beta, N-terminal domain-like"/>
    <property type="match status" value="1"/>
</dbReference>
<dbReference type="Pfam" id="PF02811">
    <property type="entry name" value="PHP"/>
    <property type="match status" value="1"/>
</dbReference>
<reference evidence="12 13" key="1">
    <citation type="submission" date="2017-09" db="EMBL/GenBank/DDBJ databases">
        <title>Depth-based differentiation of microbial function through sediment-hosted aquifers and enrichment of novel symbionts in the deep terrestrial subsurface.</title>
        <authorList>
            <person name="Probst A.J."/>
            <person name="Ladd B."/>
            <person name="Jarett J.K."/>
            <person name="Geller-Mcgrath D.E."/>
            <person name="Sieber C.M."/>
            <person name="Emerson J.B."/>
            <person name="Anantharaman K."/>
            <person name="Thomas B.C."/>
            <person name="Malmstrom R."/>
            <person name="Stieglmeier M."/>
            <person name="Klingl A."/>
            <person name="Woyke T."/>
            <person name="Ryan C.M."/>
            <person name="Banfield J.F."/>
        </authorList>
    </citation>
    <scope>NUCLEOTIDE SEQUENCE [LARGE SCALE GENOMIC DNA]</scope>
    <source>
        <strain evidence="12">CG11_big_fil_rev_8_21_14_0_20_45_26</strain>
    </source>
</reference>
<dbReference type="SUPFAM" id="SSF81301">
    <property type="entry name" value="Nucleotidyltransferase"/>
    <property type="match status" value="1"/>
</dbReference>
<dbReference type="InterPro" id="IPR003141">
    <property type="entry name" value="Pol/His_phosphatase_N"/>
</dbReference>
<keyword evidence="4" id="KW-0808">Transferase</keyword>
<comment type="cofactor">
    <cofactor evidence="1">
        <name>Mg(2+)</name>
        <dbReference type="ChEBI" id="CHEBI:18420"/>
    </cofactor>
</comment>
<dbReference type="InterPro" id="IPR037160">
    <property type="entry name" value="DNA_Pol_thumb_sf"/>
</dbReference>
<evidence type="ECO:0000259" key="9">
    <source>
        <dbReference type="SMART" id="SM00278"/>
    </source>
</evidence>
<evidence type="ECO:0000256" key="2">
    <source>
        <dbReference type="ARBA" id="ARBA00012417"/>
    </source>
</evidence>
<keyword evidence="7" id="KW-0239">DNA-directed DNA polymerase</keyword>
<dbReference type="SUPFAM" id="SSF47802">
    <property type="entry name" value="DNA polymerase beta, N-terminal domain-like"/>
    <property type="match status" value="1"/>
</dbReference>
<dbReference type="Pfam" id="PF14520">
    <property type="entry name" value="HHH_5"/>
    <property type="match status" value="1"/>
</dbReference>
<dbReference type="InterPro" id="IPR043519">
    <property type="entry name" value="NT_sf"/>
</dbReference>
<dbReference type="InterPro" id="IPR010994">
    <property type="entry name" value="RuvA_2-like"/>
</dbReference>
<keyword evidence="6" id="KW-0235">DNA replication</keyword>
<evidence type="ECO:0000256" key="1">
    <source>
        <dbReference type="ARBA" id="ARBA00001946"/>
    </source>
</evidence>
<feature type="domain" description="DNA-directed DNA polymerase X" evidence="11">
    <location>
        <begin position="2"/>
        <end position="313"/>
    </location>
</feature>
<keyword evidence="3" id="KW-0237">DNA synthesis</keyword>
<evidence type="ECO:0000256" key="5">
    <source>
        <dbReference type="ARBA" id="ARBA00022695"/>
    </source>
</evidence>
<evidence type="ECO:0000259" key="11">
    <source>
        <dbReference type="SMART" id="SM00483"/>
    </source>
</evidence>
<dbReference type="NCBIfam" id="NF006375">
    <property type="entry name" value="PRK08609.1"/>
    <property type="match status" value="1"/>
</dbReference>
<dbReference type="GO" id="GO:0003887">
    <property type="term" value="F:DNA-directed DNA polymerase activity"/>
    <property type="evidence" value="ECO:0007669"/>
    <property type="project" value="UniProtKB-KW"/>
</dbReference>
<sequence length="574" mass="64611">MDRNKVIEILEEMAVLLELKSANPFRVRAFQNAARSIESVNENLEVLAESDTLTKIPGVGKGISELIKELYKKGYSKDHDELRKSFPEGFLEILHIPGVGPKRAKTLYEKLDVKNIAELQYACKENRLLALEGFGEKSQQKILQGIEHYQKTKGFFLVSQASHEALELVAFLKKHKEVKAIAIAGSLRRHKEIVHDIDILAAAAKHAAVHKQFASFPNVERIVAQGETKSSVILKSGLPVDLRTVSSVEYPYALQHFTGSKEHNVALRTLAKQRGLKMNEYGLFKGSKLVPCRSEAAIYEKLGMAYIEPELRENMGEIEAAKKEKMPILLKIKDIKGIFHAHSTYSDGSASLETMVQTAQDLGHAYIGISDHSQSAHYANGLSAKRIESQHQEIDRLQKKFKKIKIFKGIESDILEDGSLDYPDKILKTFDFIIASVHSRFGMNRGQMTKRLIRAAQNPYTTMIGHISGRLLLGRAGYDLDYEEIFDECEKNRCVIELNANPHRLDLDWRLLKSLGERKLLTSINPDAHDPEGLGDICFGVGIARKGWLDKKHVLNTRSASEIESFFRGVRSRT</sequence>
<dbReference type="CDD" id="cd00141">
    <property type="entry name" value="NT_POLXc"/>
    <property type="match status" value="1"/>
</dbReference>
<dbReference type="GO" id="GO:0003677">
    <property type="term" value="F:DNA binding"/>
    <property type="evidence" value="ECO:0007669"/>
    <property type="project" value="InterPro"/>
</dbReference>
<evidence type="ECO:0000256" key="4">
    <source>
        <dbReference type="ARBA" id="ARBA00022679"/>
    </source>
</evidence>
<feature type="domain" description="Polymerase/histidinol phosphatase N-terminal" evidence="10">
    <location>
        <begin position="337"/>
        <end position="416"/>
    </location>
</feature>
<evidence type="ECO:0000313" key="12">
    <source>
        <dbReference type="EMBL" id="PIQ85465.1"/>
    </source>
</evidence>
<dbReference type="Gene3D" id="3.30.460.10">
    <property type="entry name" value="Beta Polymerase, domain 2"/>
    <property type="match status" value="1"/>
</dbReference>
<dbReference type="Proteomes" id="UP000230859">
    <property type="component" value="Unassembled WGS sequence"/>
</dbReference>
<feature type="domain" description="Helix-hairpin-helix DNA-binding motif class 1" evidence="9">
    <location>
        <begin position="51"/>
        <end position="70"/>
    </location>
</feature>
<dbReference type="PANTHER" id="PTHR36928:SF1">
    <property type="entry name" value="PHOSPHATASE YCDX-RELATED"/>
    <property type="match status" value="1"/>
</dbReference>
<dbReference type="GO" id="GO:0005829">
    <property type="term" value="C:cytosol"/>
    <property type="evidence" value="ECO:0007669"/>
    <property type="project" value="TreeGrafter"/>
</dbReference>
<dbReference type="AlphaFoldDB" id="A0A2H0LPN7"/>
<dbReference type="PROSITE" id="PS50096">
    <property type="entry name" value="IQ"/>
    <property type="match status" value="1"/>
</dbReference>
<protein>
    <recommendedName>
        <fullName evidence="2">DNA-directed DNA polymerase</fullName>
        <ecNumber evidence="2">2.7.7.7</ecNumber>
    </recommendedName>
</protein>
<evidence type="ECO:0000259" key="10">
    <source>
        <dbReference type="SMART" id="SM00481"/>
    </source>
</evidence>
<evidence type="ECO:0000256" key="3">
    <source>
        <dbReference type="ARBA" id="ARBA00022634"/>
    </source>
</evidence>
<dbReference type="InterPro" id="IPR050243">
    <property type="entry name" value="PHP_phosphatase"/>
</dbReference>
<comment type="caution">
    <text evidence="12">The sequence shown here is derived from an EMBL/GenBank/DDBJ whole genome shotgun (WGS) entry which is preliminary data.</text>
</comment>
<dbReference type="SUPFAM" id="SSF47781">
    <property type="entry name" value="RuvA domain 2-like"/>
    <property type="match status" value="1"/>
</dbReference>
<dbReference type="EC" id="2.7.7.7" evidence="2"/>
<dbReference type="Gene3D" id="3.20.20.140">
    <property type="entry name" value="Metal-dependent hydrolases"/>
    <property type="match status" value="1"/>
</dbReference>
<dbReference type="GO" id="GO:0042578">
    <property type="term" value="F:phosphoric ester hydrolase activity"/>
    <property type="evidence" value="ECO:0007669"/>
    <property type="project" value="TreeGrafter"/>
</dbReference>
<comment type="catalytic activity">
    <reaction evidence="8">
        <text>DNA(n) + a 2'-deoxyribonucleoside 5'-triphosphate = DNA(n+1) + diphosphate</text>
        <dbReference type="Rhea" id="RHEA:22508"/>
        <dbReference type="Rhea" id="RHEA-COMP:17339"/>
        <dbReference type="Rhea" id="RHEA-COMP:17340"/>
        <dbReference type="ChEBI" id="CHEBI:33019"/>
        <dbReference type="ChEBI" id="CHEBI:61560"/>
        <dbReference type="ChEBI" id="CHEBI:173112"/>
        <dbReference type="EC" id="2.7.7.7"/>
    </reaction>
</comment>
<dbReference type="InterPro" id="IPR029398">
    <property type="entry name" value="PolB_thumb"/>
</dbReference>
<dbReference type="SMART" id="SM00278">
    <property type="entry name" value="HhH1"/>
    <property type="match status" value="3"/>
</dbReference>
<dbReference type="EMBL" id="PCVY01000065">
    <property type="protein sequence ID" value="PIQ85465.1"/>
    <property type="molecule type" value="Genomic_DNA"/>
</dbReference>
<dbReference type="Gene3D" id="3.30.210.10">
    <property type="entry name" value="DNA polymerase, thumb domain"/>
    <property type="match status" value="1"/>
</dbReference>
<dbReference type="FunFam" id="3.20.20.140:FF:000047">
    <property type="entry name" value="PHP domain-containing protein"/>
    <property type="match status" value="1"/>
</dbReference>
<dbReference type="GO" id="GO:0006281">
    <property type="term" value="P:DNA repair"/>
    <property type="evidence" value="ECO:0007669"/>
    <property type="project" value="InterPro"/>
</dbReference>
<dbReference type="PIRSF" id="PIRSF005047">
    <property type="entry name" value="UCP005047_YshC"/>
    <property type="match status" value="1"/>
</dbReference>
<dbReference type="InterPro" id="IPR022311">
    <property type="entry name" value="PolX-like"/>
</dbReference>
<dbReference type="InterPro" id="IPR047967">
    <property type="entry name" value="PolX_PHP"/>
</dbReference>
<dbReference type="CDD" id="cd07436">
    <property type="entry name" value="PHP_PolX"/>
    <property type="match status" value="1"/>
</dbReference>
<feature type="domain" description="Helix-hairpin-helix DNA-binding motif class 1" evidence="9">
    <location>
        <begin position="126"/>
        <end position="145"/>
    </location>
</feature>
<dbReference type="SUPFAM" id="SSF89550">
    <property type="entry name" value="PHP domain-like"/>
    <property type="match status" value="1"/>
</dbReference>
<organism evidence="12 13">
    <name type="scientific">Candidatus Abzuiibacterium crystallinum</name>
    <dbReference type="NCBI Taxonomy" id="1974748"/>
    <lineage>
        <taxon>Bacteria</taxon>
        <taxon>Pseudomonadati</taxon>
        <taxon>Candidatus Omnitrophota</taxon>
        <taxon>Candidatus Abzuiibacterium</taxon>
    </lineage>
</organism>
<dbReference type="InterPro" id="IPR010996">
    <property type="entry name" value="HHH_MUS81"/>
</dbReference>
<dbReference type="InterPro" id="IPR016195">
    <property type="entry name" value="Pol/histidinol_Pase-like"/>
</dbReference>
<dbReference type="Pfam" id="PF14791">
    <property type="entry name" value="DNA_pol_B_thumb"/>
    <property type="match status" value="1"/>
</dbReference>
<dbReference type="SMART" id="SM00483">
    <property type="entry name" value="POLXc"/>
    <property type="match status" value="1"/>
</dbReference>
<dbReference type="InterPro" id="IPR002054">
    <property type="entry name" value="DNA-dir_DNA_pol_X"/>
</dbReference>
<keyword evidence="5" id="KW-0548">Nucleotidyltransferase</keyword>
<dbReference type="Pfam" id="PF14716">
    <property type="entry name" value="HHH_8"/>
    <property type="match status" value="1"/>
</dbReference>
<evidence type="ECO:0000313" key="13">
    <source>
        <dbReference type="Proteomes" id="UP000230859"/>
    </source>
</evidence>
<dbReference type="InterPro" id="IPR027421">
    <property type="entry name" value="DNA_pol_lamdba_lyase_dom_sf"/>
</dbReference>
<dbReference type="InterPro" id="IPR003583">
    <property type="entry name" value="Hlx-hairpin-Hlx_DNA-bd_motif"/>
</dbReference>
<gene>
    <name evidence="12" type="ORF">COV74_08220</name>
</gene>
<evidence type="ECO:0000256" key="8">
    <source>
        <dbReference type="ARBA" id="ARBA00049244"/>
    </source>
</evidence>
<name>A0A2H0LPN7_9BACT</name>
<dbReference type="PANTHER" id="PTHR36928">
    <property type="entry name" value="PHOSPHATASE YCDX-RELATED"/>
    <property type="match status" value="1"/>
</dbReference>
<proteinExistence type="predicted"/>
<evidence type="ECO:0000256" key="7">
    <source>
        <dbReference type="ARBA" id="ARBA00022932"/>
    </source>
</evidence>
<accession>A0A2H0LPN7</accession>
<evidence type="ECO:0000256" key="6">
    <source>
        <dbReference type="ARBA" id="ARBA00022705"/>
    </source>
</evidence>
<dbReference type="Gene3D" id="1.10.150.20">
    <property type="entry name" value="5' to 3' exonuclease, C-terminal subdomain"/>
    <property type="match status" value="1"/>
</dbReference>
<dbReference type="SMART" id="SM00481">
    <property type="entry name" value="POLIIIAc"/>
    <property type="match status" value="1"/>
</dbReference>
<dbReference type="InterPro" id="IPR004013">
    <property type="entry name" value="PHP_dom"/>
</dbReference>